<dbReference type="InterPro" id="IPR036388">
    <property type="entry name" value="WH-like_DNA-bd_sf"/>
</dbReference>
<feature type="domain" description="HTH lysR-type" evidence="5">
    <location>
        <begin position="1"/>
        <end position="58"/>
    </location>
</feature>
<name>A0ABU8HEY0_9BACI</name>
<comment type="caution">
    <text evidence="6">The sequence shown here is derived from an EMBL/GenBank/DDBJ whole genome shotgun (WGS) entry which is preliminary data.</text>
</comment>
<dbReference type="Pfam" id="PF03466">
    <property type="entry name" value="LysR_substrate"/>
    <property type="match status" value="1"/>
</dbReference>
<protein>
    <submittedName>
        <fullName evidence="6">LysR family transcriptional regulator</fullName>
    </submittedName>
</protein>
<dbReference type="InterPro" id="IPR036390">
    <property type="entry name" value="WH_DNA-bd_sf"/>
</dbReference>
<dbReference type="PROSITE" id="PS50931">
    <property type="entry name" value="HTH_LYSR"/>
    <property type="match status" value="1"/>
</dbReference>
<reference evidence="6 7" key="1">
    <citation type="journal article" date="2018" name="J. Microbiol.">
        <title>Bacillus spongiae sp. nov., isolated from sponge of Jeju Island.</title>
        <authorList>
            <person name="Lee G.E."/>
            <person name="Im W.T."/>
            <person name="Park J.S."/>
        </authorList>
    </citation>
    <scope>NUCLEOTIDE SEQUENCE [LARGE SCALE GENOMIC DNA]</scope>
    <source>
        <strain evidence="6 7">135PIL107-10</strain>
    </source>
</reference>
<dbReference type="RefSeq" id="WP_336587145.1">
    <property type="nucleotide sequence ID" value="NZ_JBBAXC010000008.1"/>
</dbReference>
<dbReference type="PANTHER" id="PTHR30419">
    <property type="entry name" value="HTH-TYPE TRANSCRIPTIONAL REGULATOR YBHD"/>
    <property type="match status" value="1"/>
</dbReference>
<evidence type="ECO:0000256" key="3">
    <source>
        <dbReference type="ARBA" id="ARBA00023125"/>
    </source>
</evidence>
<dbReference type="PRINTS" id="PR00039">
    <property type="entry name" value="HTHLYSR"/>
</dbReference>
<dbReference type="InterPro" id="IPR000847">
    <property type="entry name" value="LysR_HTH_N"/>
</dbReference>
<dbReference type="Pfam" id="PF00126">
    <property type="entry name" value="HTH_1"/>
    <property type="match status" value="1"/>
</dbReference>
<dbReference type="SUPFAM" id="SSF53850">
    <property type="entry name" value="Periplasmic binding protein-like II"/>
    <property type="match status" value="1"/>
</dbReference>
<dbReference type="SUPFAM" id="SSF46785">
    <property type="entry name" value="Winged helix' DNA-binding domain"/>
    <property type="match status" value="1"/>
</dbReference>
<dbReference type="Proteomes" id="UP001312865">
    <property type="component" value="Unassembled WGS sequence"/>
</dbReference>
<keyword evidence="7" id="KW-1185">Reference proteome</keyword>
<keyword evidence="3" id="KW-0238">DNA-binding</keyword>
<evidence type="ECO:0000256" key="1">
    <source>
        <dbReference type="ARBA" id="ARBA00009437"/>
    </source>
</evidence>
<evidence type="ECO:0000256" key="2">
    <source>
        <dbReference type="ARBA" id="ARBA00023015"/>
    </source>
</evidence>
<proteinExistence type="inferred from homology"/>
<dbReference type="Gene3D" id="1.10.10.10">
    <property type="entry name" value="Winged helix-like DNA-binding domain superfamily/Winged helix DNA-binding domain"/>
    <property type="match status" value="1"/>
</dbReference>
<gene>
    <name evidence="6" type="ORF">WAK64_11645</name>
</gene>
<dbReference type="InterPro" id="IPR005119">
    <property type="entry name" value="LysR_subst-bd"/>
</dbReference>
<comment type="similarity">
    <text evidence="1">Belongs to the LysR transcriptional regulatory family.</text>
</comment>
<dbReference type="EMBL" id="JBBAXC010000008">
    <property type="protein sequence ID" value="MEI5907707.1"/>
    <property type="molecule type" value="Genomic_DNA"/>
</dbReference>
<dbReference type="PANTHER" id="PTHR30419:SF24">
    <property type="entry name" value="HTH-TYPE TRANSCRIPTIONAL REGULATOR CZCR"/>
    <property type="match status" value="1"/>
</dbReference>
<dbReference type="InterPro" id="IPR050950">
    <property type="entry name" value="HTH-type_LysR_regulators"/>
</dbReference>
<evidence type="ECO:0000313" key="6">
    <source>
        <dbReference type="EMBL" id="MEI5907707.1"/>
    </source>
</evidence>
<accession>A0ABU8HEY0</accession>
<evidence type="ECO:0000256" key="4">
    <source>
        <dbReference type="ARBA" id="ARBA00023163"/>
    </source>
</evidence>
<keyword evidence="2" id="KW-0805">Transcription regulation</keyword>
<evidence type="ECO:0000259" key="5">
    <source>
        <dbReference type="PROSITE" id="PS50931"/>
    </source>
</evidence>
<dbReference type="CDD" id="cd05466">
    <property type="entry name" value="PBP2_LTTR_substrate"/>
    <property type="match status" value="1"/>
</dbReference>
<organism evidence="6 7">
    <name type="scientific">Bacillus spongiae</name>
    <dbReference type="NCBI Taxonomy" id="2683610"/>
    <lineage>
        <taxon>Bacteria</taxon>
        <taxon>Bacillati</taxon>
        <taxon>Bacillota</taxon>
        <taxon>Bacilli</taxon>
        <taxon>Bacillales</taxon>
        <taxon>Bacillaceae</taxon>
        <taxon>Bacillus</taxon>
    </lineage>
</organism>
<evidence type="ECO:0000313" key="7">
    <source>
        <dbReference type="Proteomes" id="UP001312865"/>
    </source>
</evidence>
<sequence length="295" mass="33207">MTLLQYEIFHAVIDLGSFTKAGDKLGLTQSAISHAIRGLEDEFNLTLIKRGRNGVALTSEGKVIIEFTRQILNLQEKMKQEAGRLNGLEVGTVRIGTFPSVSAYLLPILIEKFHSAYPHIHLEFYEGGYQELRKMLVENIIDVSFLNRDESEKLDFIPLFEDHLYVIFSKSHPLANEEVVSVKEIANDPFIMPKAGCDFLVKKLLRNNHISPNIFCEISDNQTIIEMVQKNLGVSIVPKMVVQKSNHDELSTVPLHEECYRTIGLALPSVNDMSPAVSAFINVTNSLIDKDNIRV</sequence>
<dbReference type="Gene3D" id="3.40.190.290">
    <property type="match status" value="1"/>
</dbReference>
<keyword evidence="4" id="KW-0804">Transcription</keyword>